<evidence type="ECO:0000256" key="2">
    <source>
        <dbReference type="ARBA" id="ARBA00011897"/>
    </source>
</evidence>
<evidence type="ECO:0000256" key="4">
    <source>
        <dbReference type="ARBA" id="ARBA00022801"/>
    </source>
</evidence>
<dbReference type="GO" id="GO:0070012">
    <property type="term" value="F:oligopeptidase activity"/>
    <property type="evidence" value="ECO:0007669"/>
    <property type="project" value="TreeGrafter"/>
</dbReference>
<dbReference type="InterPro" id="IPR001375">
    <property type="entry name" value="Peptidase_S9_cat"/>
</dbReference>
<evidence type="ECO:0000313" key="9">
    <source>
        <dbReference type="Proteomes" id="UP000184020"/>
    </source>
</evidence>
<dbReference type="Gene3D" id="2.130.10.120">
    <property type="entry name" value="Prolyl oligopeptidase, N-terminal domain"/>
    <property type="match status" value="1"/>
</dbReference>
<keyword evidence="9" id="KW-1185">Reference proteome</keyword>
<feature type="domain" description="Peptidase S9 prolyl oligopeptidase catalytic" evidence="6">
    <location>
        <begin position="525"/>
        <end position="707"/>
    </location>
</feature>
<comment type="catalytic activity">
    <reaction evidence="1">
        <text>Hydrolysis of Pro-|-Xaa &gt;&gt; Ala-|-Xaa in oligopeptides.</text>
        <dbReference type="EC" id="3.4.21.26"/>
    </reaction>
</comment>
<reference evidence="9" key="1">
    <citation type="submission" date="2016-11" db="EMBL/GenBank/DDBJ databases">
        <authorList>
            <person name="Varghese N."/>
            <person name="Submissions S."/>
        </authorList>
    </citation>
    <scope>NUCLEOTIDE SEQUENCE [LARGE SCALE GENOMIC DNA]</scope>
    <source>
        <strain evidence="9">DSM 17659</strain>
    </source>
</reference>
<evidence type="ECO:0000256" key="3">
    <source>
        <dbReference type="ARBA" id="ARBA00022670"/>
    </source>
</evidence>
<dbReference type="SUPFAM" id="SSF50993">
    <property type="entry name" value="Peptidase/esterase 'gauge' domain"/>
    <property type="match status" value="1"/>
</dbReference>
<keyword evidence="3 8" id="KW-0645">Protease</keyword>
<dbReference type="EMBL" id="FQWF01000001">
    <property type="protein sequence ID" value="SHF93538.1"/>
    <property type="molecule type" value="Genomic_DNA"/>
</dbReference>
<dbReference type="GO" id="GO:0006508">
    <property type="term" value="P:proteolysis"/>
    <property type="evidence" value="ECO:0007669"/>
    <property type="project" value="UniProtKB-KW"/>
</dbReference>
<dbReference type="InterPro" id="IPR029058">
    <property type="entry name" value="AB_hydrolase_fold"/>
</dbReference>
<dbReference type="Proteomes" id="UP000184020">
    <property type="component" value="Unassembled WGS sequence"/>
</dbReference>
<dbReference type="InterPro" id="IPR023302">
    <property type="entry name" value="Pept_S9A_N"/>
</dbReference>
<dbReference type="RefSeq" id="WP_073016352.1">
    <property type="nucleotide sequence ID" value="NZ_FQWF01000001.1"/>
</dbReference>
<dbReference type="EC" id="3.4.21.26" evidence="2"/>
<dbReference type="Pfam" id="PF02897">
    <property type="entry name" value="Peptidase_S9_N"/>
    <property type="match status" value="1"/>
</dbReference>
<dbReference type="PANTHER" id="PTHR42881:SF2">
    <property type="entry name" value="PROLYL ENDOPEPTIDASE"/>
    <property type="match status" value="1"/>
</dbReference>
<evidence type="ECO:0000259" key="7">
    <source>
        <dbReference type="Pfam" id="PF02897"/>
    </source>
</evidence>
<dbReference type="Pfam" id="PF00326">
    <property type="entry name" value="Peptidase_S9"/>
    <property type="match status" value="1"/>
</dbReference>
<dbReference type="Gene3D" id="3.40.50.1820">
    <property type="entry name" value="alpha/beta hydrolase"/>
    <property type="match status" value="1"/>
</dbReference>
<dbReference type="SUPFAM" id="SSF53474">
    <property type="entry name" value="alpha/beta-Hydrolases"/>
    <property type="match status" value="1"/>
</dbReference>
<accession>A0A1M5FPW1</accession>
<dbReference type="InterPro" id="IPR051167">
    <property type="entry name" value="Prolyl_oligopep/macrocyclase"/>
</dbReference>
<keyword evidence="4" id="KW-0378">Hydrolase</keyword>
<dbReference type="PANTHER" id="PTHR42881">
    <property type="entry name" value="PROLYL ENDOPEPTIDASE"/>
    <property type="match status" value="1"/>
</dbReference>
<evidence type="ECO:0000259" key="6">
    <source>
        <dbReference type="Pfam" id="PF00326"/>
    </source>
</evidence>
<name>A0A1M5FPW1_9FLAO</name>
<dbReference type="InterPro" id="IPR002470">
    <property type="entry name" value="Peptidase_S9A"/>
</dbReference>
<keyword evidence="5" id="KW-0720">Serine protease</keyword>
<protein>
    <recommendedName>
        <fullName evidence="2">prolyl oligopeptidase</fullName>
        <ecNumber evidence="2">3.4.21.26</ecNumber>
    </recommendedName>
</protein>
<evidence type="ECO:0000256" key="1">
    <source>
        <dbReference type="ARBA" id="ARBA00001070"/>
    </source>
</evidence>
<organism evidence="8 9">
    <name type="scientific">Flavobacterium micromati</name>
    <dbReference type="NCBI Taxonomy" id="229205"/>
    <lineage>
        <taxon>Bacteria</taxon>
        <taxon>Pseudomonadati</taxon>
        <taxon>Bacteroidota</taxon>
        <taxon>Flavobacteriia</taxon>
        <taxon>Flavobacteriales</taxon>
        <taxon>Flavobacteriaceae</taxon>
        <taxon>Flavobacterium</taxon>
    </lineage>
</organism>
<evidence type="ECO:0000313" key="8">
    <source>
        <dbReference type="EMBL" id="SHF93538.1"/>
    </source>
</evidence>
<dbReference type="OrthoDB" id="9801421at2"/>
<sequence length="728" mass="81919">MIILKNSRIINRRPYLFLLIIIVSLFNSFTCNAQFKYPTARKEAFDSLIHGRKLIDDYFWMSRKNNEKEVTEFSRQQSKLTQTIFDSIPGDSIIEKEWNEAFTTLDDELWNGETVGEYIYYSRVIPKEGMWYCRRKGLNGAEEKVLSSVKINGQRYSIQKRVFAHSKSLLALMLTQQGEANPQIRIYDIDKKEFLIDSIAPVMFNDSRGVSMTWLPDDKGILYSQAPPTEIHEKKYYNGMIKLHMLGNAVSKDEIVFGIDQNPQIKLQPHETPYIYSFRNSPYLVARIRAGDNDNYAFAVHYTELSGKNTPWKKLKNYTNLGDGFDANGNYLYAGTKDIPGYNIVKINLEIGASPEAFWQQENTVIAVTDNNHNSGIIAGKDVLYVLTRKIGDMRIIKIDLKTKSASVLPLKFKGSINSLSLSGANDLLFASFSATRSVQYFLYVFKSKETMSVPFADKVYDAGEFLQTDLMWVPSRDGKRIPASLVYKKGLDLTNNNPLLIDGYGNGGAVTDLGYDPNKLPWIMRGGIYAVAHVRGGGELGEEWAKDGQFPNKMNSINDAVDVAEYFVKNNYTSANKQLIMGASAGSFLVGNAINQRPDLFAGGIFLSGLPDLVTNMDAAGGREQKSTGPLTTKEGFNSRYSISAYYNIPQNNKLPAMLILHGATDYILSMHPVARYTAKLQEMQKGNRPILLSVDWNSGHGGSQSELLYILKFALWQTGHPDFQLK</sequence>
<evidence type="ECO:0000256" key="5">
    <source>
        <dbReference type="ARBA" id="ARBA00022825"/>
    </source>
</evidence>
<dbReference type="PRINTS" id="PR00862">
    <property type="entry name" value="PROLIGOPTASE"/>
</dbReference>
<dbReference type="GO" id="GO:0005829">
    <property type="term" value="C:cytosol"/>
    <property type="evidence" value="ECO:0007669"/>
    <property type="project" value="TreeGrafter"/>
</dbReference>
<dbReference type="AlphaFoldDB" id="A0A1M5FPW1"/>
<proteinExistence type="predicted"/>
<dbReference type="GO" id="GO:0004252">
    <property type="term" value="F:serine-type endopeptidase activity"/>
    <property type="evidence" value="ECO:0007669"/>
    <property type="project" value="UniProtKB-EC"/>
</dbReference>
<feature type="domain" description="Peptidase S9A N-terminal" evidence="7">
    <location>
        <begin position="38"/>
        <end position="434"/>
    </location>
</feature>
<gene>
    <name evidence="8" type="ORF">SAMN05444372_101236</name>
</gene>